<organism evidence="3 4">
    <name type="scientific">Rhizoctonia solani 123E</name>
    <dbReference type="NCBI Taxonomy" id="1423351"/>
    <lineage>
        <taxon>Eukaryota</taxon>
        <taxon>Fungi</taxon>
        <taxon>Dikarya</taxon>
        <taxon>Basidiomycota</taxon>
        <taxon>Agaricomycotina</taxon>
        <taxon>Agaricomycetes</taxon>
        <taxon>Cantharellales</taxon>
        <taxon>Ceratobasidiaceae</taxon>
        <taxon>Rhizoctonia</taxon>
    </lineage>
</organism>
<keyword evidence="2" id="KW-1133">Transmembrane helix</keyword>
<accession>A0A074RU15</accession>
<gene>
    <name evidence="3" type="ORF">V565_081110</name>
</gene>
<evidence type="ECO:0000313" key="4">
    <source>
        <dbReference type="Proteomes" id="UP000027456"/>
    </source>
</evidence>
<dbReference type="AlphaFoldDB" id="A0A074RU15"/>
<feature type="compositionally biased region" description="Basic and acidic residues" evidence="1">
    <location>
        <begin position="73"/>
        <end position="82"/>
    </location>
</feature>
<feature type="region of interest" description="Disordered" evidence="1">
    <location>
        <begin position="58"/>
        <end position="171"/>
    </location>
</feature>
<evidence type="ECO:0000256" key="1">
    <source>
        <dbReference type="SAM" id="MobiDB-lite"/>
    </source>
</evidence>
<dbReference type="Proteomes" id="UP000027456">
    <property type="component" value="Unassembled WGS sequence"/>
</dbReference>
<feature type="compositionally biased region" description="Gly residues" evidence="1">
    <location>
        <begin position="98"/>
        <end position="111"/>
    </location>
</feature>
<name>A0A074RU15_9AGAM</name>
<dbReference type="EMBL" id="AZST01000259">
    <property type="protein sequence ID" value="KEP50384.1"/>
    <property type="molecule type" value="Genomic_DNA"/>
</dbReference>
<reference evidence="3 4" key="1">
    <citation type="submission" date="2013-12" db="EMBL/GenBank/DDBJ databases">
        <authorList>
            <person name="Cubeta M."/>
            <person name="Pakala S."/>
            <person name="Fedorova N."/>
            <person name="Thomas E."/>
            <person name="Dean R."/>
            <person name="Jabaji S."/>
            <person name="Neate S."/>
            <person name="Toda T."/>
            <person name="Tavantzis S."/>
            <person name="Vilgalys R."/>
            <person name="Bharathan N."/>
            <person name="Pakala S."/>
            <person name="Losada L.S."/>
            <person name="Zafar N."/>
            <person name="Nierman W."/>
        </authorList>
    </citation>
    <scope>NUCLEOTIDE SEQUENCE [LARGE SCALE GENOMIC DNA]</scope>
    <source>
        <strain evidence="3 4">123E</strain>
    </source>
</reference>
<evidence type="ECO:0000256" key="2">
    <source>
        <dbReference type="SAM" id="Phobius"/>
    </source>
</evidence>
<dbReference type="OrthoDB" id="3197730at2759"/>
<feature type="compositionally biased region" description="Low complexity" evidence="1">
    <location>
        <begin position="10"/>
        <end position="20"/>
    </location>
</feature>
<dbReference type="HOGENOM" id="CLU_1687910_0_0_1"/>
<comment type="caution">
    <text evidence="3">The sequence shown here is derived from an EMBL/GenBank/DDBJ whole genome shotgun (WGS) entry which is preliminary data.</text>
</comment>
<feature type="transmembrane region" description="Helical" evidence="2">
    <location>
        <begin position="27"/>
        <end position="51"/>
    </location>
</feature>
<keyword evidence="2" id="KW-0472">Membrane</keyword>
<proteinExistence type="predicted"/>
<sequence>MIGMQVRDGASAQMPQSAPAPTQSIPLWVPIVICAVLVVVPVSIYVAYLIYARRPRRVEDKEATGAPPSPDIKWTDPFDTRRPSTNKWTLSVPKWTTPGGGIRRGSDGGFPPGTRHIALPDPTLSPSVESLDIKVPPSPGPRSPVHIHYPTPPPAVHVATQSSERSYARAF</sequence>
<keyword evidence="2 3" id="KW-0812">Transmembrane</keyword>
<evidence type="ECO:0000313" key="3">
    <source>
        <dbReference type="EMBL" id="KEP50384.1"/>
    </source>
</evidence>
<keyword evidence="4" id="KW-1185">Reference proteome</keyword>
<protein>
    <submittedName>
        <fullName evidence="3">Putative transmembrane protein</fullName>
    </submittedName>
</protein>
<feature type="region of interest" description="Disordered" evidence="1">
    <location>
        <begin position="1"/>
        <end position="20"/>
    </location>
</feature>